<feature type="domain" description="Peptidase M13 N-terminal" evidence="4">
    <location>
        <begin position="249"/>
        <end position="482"/>
    </location>
</feature>
<dbReference type="PANTHER" id="PTHR11733:SF228">
    <property type="entry name" value="PROTEIN GONE EARLY"/>
    <property type="match status" value="1"/>
</dbReference>
<dbReference type="GO" id="GO:0016485">
    <property type="term" value="P:protein processing"/>
    <property type="evidence" value="ECO:0007669"/>
    <property type="project" value="TreeGrafter"/>
</dbReference>
<proteinExistence type="inferred from homology"/>
<comment type="similarity">
    <text evidence="2">Belongs to the peptidase M13 family.</text>
</comment>
<dbReference type="CDD" id="cd08662">
    <property type="entry name" value="M13"/>
    <property type="match status" value="1"/>
</dbReference>
<comment type="subcellular location">
    <subcellularLocation>
        <location evidence="1">Cell membrane</location>
        <topology evidence="1">Single-pass type II membrane protein</topology>
    </subcellularLocation>
</comment>
<dbReference type="Pfam" id="PF05649">
    <property type="entry name" value="Peptidase_M13_N"/>
    <property type="match status" value="2"/>
</dbReference>
<evidence type="ECO:0000256" key="2">
    <source>
        <dbReference type="ARBA" id="ARBA00007357"/>
    </source>
</evidence>
<reference evidence="5" key="1">
    <citation type="submission" date="2020-11" db="EMBL/GenBank/DDBJ databases">
        <authorList>
            <person name="Tran Van P."/>
        </authorList>
    </citation>
    <scope>NUCLEOTIDE SEQUENCE</scope>
</reference>
<evidence type="ECO:0000256" key="1">
    <source>
        <dbReference type="ARBA" id="ARBA00004401"/>
    </source>
</evidence>
<dbReference type="AlphaFoldDB" id="A0A7R9AKZ2"/>
<evidence type="ECO:0000256" key="3">
    <source>
        <dbReference type="SAM" id="Phobius"/>
    </source>
</evidence>
<sequence>MTRLRWNDYLSTPILRMRVCLFTHDVKCEGVMLQLRVHLDLLRTGRSRFESRSGAGERTLAWVGDRMNGGARSGIVSGKYRNWTLLFLFVFNLLIGTVVPMSDNSTRPFARRILLGASSWTEAESLYSRHLACAANRRGYLNSKVSADVWGNWFDISVPRGLRTQSTLHTALMQLLKYPWQKYWSAAILQLEHGVKELSIIIINIAPCLTTQYPLKRKIAFVNCLAYTSLSGFAFKPRMIPKMNSSAAPCEDMWNYACGNWLKRHPLPVTHSKWGSTQELQAKCEFDREQLRSLIVTLPHPVKVSSVTWKLKHFYESCMALDNLETDKDQPLHRIINELGGWNVLREFSHFSWDYRVNLVKLHSQYGVSPFFKISVVPDPDSPERGVIKVSPAGLGLPDRSYYYRRPDSQVEASYKRYLKDAVQKLGATSTEAATFSEEMYHFEKRIAEVTPEWSALQNPLASYTKISIGEFENKASSVTWRSRGKVSDFCAGGQGSIPGPGTDLSDYQPLPSPLTRHLVNVGNARPLHLTITLPLHISIPLHDIIMAKYPTAKIDDTTDVLIPSDNYLTHISSIITTSDRGNLNNYMMWNFAMAYLPYLSQDYRDIVNLYRKELTGIQEPPQRWEMCVDTTQKYFGFSLAALHERGVPFDTRQEDQTVVNSMFENIKDAAKYSIHKSGWLDSKLQQYTLEKLNSLALQVGYPPSIQAELYLDSYYKEMYVQKNNFFQNILYGVTFLQATEMSKLLAPAEEHRWMAVMAGVDTVSYIPEANKVVVPYRLLMSPYFHRHYPLSILYGTLGMQVASAVVSSILPWNVLLNPSGRLLSQDNPIVNQSLRAARWPRRFIAERIVKNHATEHVANQTALQTVIDISALKQAYNVVHSVYYTERFRLFLDILHHGLILESYAIVETCQALVQAVNRLPHTHQPALEQLENDALFFLSYAQSLCSVSTIQQQDIDTSLSSKLEGSKLLRISLQQVPGFSDAYGCPADSSYLQSQLCEEIW</sequence>
<dbReference type="InterPro" id="IPR008753">
    <property type="entry name" value="Peptidase_M13_N"/>
</dbReference>
<dbReference type="Gene3D" id="1.10.1380.10">
    <property type="entry name" value="Neutral endopeptidase , domain2"/>
    <property type="match status" value="2"/>
</dbReference>
<organism evidence="5">
    <name type="scientific">Timema shepardi</name>
    <name type="common">Walking stick</name>
    <dbReference type="NCBI Taxonomy" id="629360"/>
    <lineage>
        <taxon>Eukaryota</taxon>
        <taxon>Metazoa</taxon>
        <taxon>Ecdysozoa</taxon>
        <taxon>Arthropoda</taxon>
        <taxon>Hexapoda</taxon>
        <taxon>Insecta</taxon>
        <taxon>Pterygota</taxon>
        <taxon>Neoptera</taxon>
        <taxon>Polyneoptera</taxon>
        <taxon>Phasmatodea</taxon>
        <taxon>Timematodea</taxon>
        <taxon>Timematoidea</taxon>
        <taxon>Timematidae</taxon>
        <taxon>Timema</taxon>
    </lineage>
</organism>
<feature type="domain" description="Peptidase M13 N-terminal" evidence="4">
    <location>
        <begin position="544"/>
        <end position="703"/>
    </location>
</feature>
<keyword evidence="3" id="KW-0472">Membrane</keyword>
<dbReference type="PROSITE" id="PS51885">
    <property type="entry name" value="NEPRILYSIN"/>
    <property type="match status" value="1"/>
</dbReference>
<dbReference type="InterPro" id="IPR024079">
    <property type="entry name" value="MetalloPept_cat_dom_sf"/>
</dbReference>
<name>A0A7R9AKZ2_TIMSH</name>
<feature type="transmembrane region" description="Helical" evidence="3">
    <location>
        <begin position="82"/>
        <end position="102"/>
    </location>
</feature>
<accession>A0A7R9AKZ2</accession>
<evidence type="ECO:0000259" key="4">
    <source>
        <dbReference type="Pfam" id="PF05649"/>
    </source>
</evidence>
<evidence type="ECO:0000313" key="5">
    <source>
        <dbReference type="EMBL" id="CAD7256326.1"/>
    </source>
</evidence>
<dbReference type="GO" id="GO:0005886">
    <property type="term" value="C:plasma membrane"/>
    <property type="evidence" value="ECO:0007669"/>
    <property type="project" value="UniProtKB-SubCell"/>
</dbReference>
<dbReference type="InterPro" id="IPR000718">
    <property type="entry name" value="Peptidase_M13"/>
</dbReference>
<dbReference type="InterPro" id="IPR042089">
    <property type="entry name" value="Peptidase_M13_dom_2"/>
</dbReference>
<dbReference type="GO" id="GO:0004222">
    <property type="term" value="F:metalloendopeptidase activity"/>
    <property type="evidence" value="ECO:0007669"/>
    <property type="project" value="InterPro"/>
</dbReference>
<protein>
    <recommendedName>
        <fullName evidence="4">Peptidase M13 N-terminal domain-containing protein</fullName>
    </recommendedName>
</protein>
<dbReference type="EMBL" id="OC000155">
    <property type="protein sequence ID" value="CAD7256326.1"/>
    <property type="molecule type" value="Genomic_DNA"/>
</dbReference>
<gene>
    <name evidence="5" type="ORF">TSIB3V08_LOCUS607</name>
</gene>
<keyword evidence="3" id="KW-0812">Transmembrane</keyword>
<dbReference type="SUPFAM" id="SSF55486">
    <property type="entry name" value="Metalloproteases ('zincins'), catalytic domain"/>
    <property type="match status" value="3"/>
</dbReference>
<dbReference type="Gene3D" id="3.40.390.10">
    <property type="entry name" value="Collagenase (Catalytic Domain)"/>
    <property type="match status" value="3"/>
</dbReference>
<keyword evidence="3" id="KW-1133">Transmembrane helix</keyword>
<dbReference type="PANTHER" id="PTHR11733">
    <property type="entry name" value="ZINC METALLOPROTEASE FAMILY M13 NEPRILYSIN-RELATED"/>
    <property type="match status" value="1"/>
</dbReference>